<sequence>MRSFFLIFSILFFVFSVLYFSWIASPRFEYNQLVPKWIWQWTDKDENGNLRTAIPLFFLGLFSGLYLLFQKHKTIYWVLVFLSLVSLVFIAELGQLLRPIRIFDWKDIYWGSVGAGNGLLVIFMVKLIKSKIKNNKC</sequence>
<reference evidence="3" key="1">
    <citation type="journal article" date="2019" name="Int. J. Syst. Evol. Microbiol.">
        <title>The Global Catalogue of Microorganisms (GCM) 10K type strain sequencing project: providing services to taxonomists for standard genome sequencing and annotation.</title>
        <authorList>
            <consortium name="The Broad Institute Genomics Platform"/>
            <consortium name="The Broad Institute Genome Sequencing Center for Infectious Disease"/>
            <person name="Wu L."/>
            <person name="Ma J."/>
        </authorList>
    </citation>
    <scope>NUCLEOTIDE SEQUENCE [LARGE SCALE GENOMIC DNA]</scope>
    <source>
        <strain evidence="3">JCM 18287</strain>
    </source>
</reference>
<keyword evidence="1" id="KW-0812">Transmembrane</keyword>
<proteinExistence type="predicted"/>
<evidence type="ECO:0000313" key="3">
    <source>
        <dbReference type="Proteomes" id="UP001501692"/>
    </source>
</evidence>
<protein>
    <recommendedName>
        <fullName evidence="4">VanZ-like domain-containing protein</fullName>
    </recommendedName>
</protein>
<organism evidence="2 3">
    <name type="scientific">Algibacter aquimarinus</name>
    <dbReference type="NCBI Taxonomy" id="1136748"/>
    <lineage>
        <taxon>Bacteria</taxon>
        <taxon>Pseudomonadati</taxon>
        <taxon>Bacteroidota</taxon>
        <taxon>Flavobacteriia</taxon>
        <taxon>Flavobacteriales</taxon>
        <taxon>Flavobacteriaceae</taxon>
        <taxon>Algibacter</taxon>
    </lineage>
</organism>
<keyword evidence="1" id="KW-0472">Membrane</keyword>
<dbReference type="RefSeq" id="WP_345170188.1">
    <property type="nucleotide sequence ID" value="NZ_BAABJK010000011.1"/>
</dbReference>
<dbReference type="EMBL" id="BAABJK010000011">
    <property type="protein sequence ID" value="GAA4976416.1"/>
    <property type="molecule type" value="Genomic_DNA"/>
</dbReference>
<evidence type="ECO:0000256" key="1">
    <source>
        <dbReference type="SAM" id="Phobius"/>
    </source>
</evidence>
<dbReference type="Proteomes" id="UP001501692">
    <property type="component" value="Unassembled WGS sequence"/>
</dbReference>
<feature type="transmembrane region" description="Helical" evidence="1">
    <location>
        <begin position="50"/>
        <end position="69"/>
    </location>
</feature>
<feature type="transmembrane region" description="Helical" evidence="1">
    <location>
        <begin position="108"/>
        <end position="128"/>
    </location>
</feature>
<keyword evidence="3" id="KW-1185">Reference proteome</keyword>
<comment type="caution">
    <text evidence="2">The sequence shown here is derived from an EMBL/GenBank/DDBJ whole genome shotgun (WGS) entry which is preliminary data.</text>
</comment>
<evidence type="ECO:0000313" key="2">
    <source>
        <dbReference type="EMBL" id="GAA4976416.1"/>
    </source>
</evidence>
<keyword evidence="1" id="KW-1133">Transmembrane helix</keyword>
<evidence type="ECO:0008006" key="4">
    <source>
        <dbReference type="Google" id="ProtNLM"/>
    </source>
</evidence>
<name>A0ABP9HRH6_9FLAO</name>
<accession>A0ABP9HRH6</accession>
<gene>
    <name evidence="2" type="ORF">GCM10023315_29010</name>
</gene>
<feature type="transmembrane region" description="Helical" evidence="1">
    <location>
        <begin position="76"/>
        <end position="96"/>
    </location>
</feature>